<feature type="compositionally biased region" description="Acidic residues" evidence="1">
    <location>
        <begin position="212"/>
        <end position="224"/>
    </location>
</feature>
<feature type="region of interest" description="Disordered" evidence="1">
    <location>
        <begin position="22"/>
        <end position="79"/>
    </location>
</feature>
<accession>A0A4R1NNK4</accession>
<evidence type="ECO:0000313" key="3">
    <source>
        <dbReference type="Proteomes" id="UP000295673"/>
    </source>
</evidence>
<dbReference type="RefSeq" id="WP_132858292.1">
    <property type="nucleotide sequence ID" value="NZ_SMGR01000001.1"/>
</dbReference>
<gene>
    <name evidence="2" type="ORF">BXY66_0166</name>
</gene>
<dbReference type="AlphaFoldDB" id="A0A4R1NNK4"/>
<feature type="compositionally biased region" description="Acidic residues" evidence="1">
    <location>
        <begin position="58"/>
        <end position="75"/>
    </location>
</feature>
<dbReference type="EMBL" id="SMGR01000001">
    <property type="protein sequence ID" value="TCL08133.1"/>
    <property type="molecule type" value="Genomic_DNA"/>
</dbReference>
<dbReference type="OrthoDB" id="7828782at2"/>
<dbReference type="SUPFAM" id="SSF51120">
    <property type="entry name" value="beta-Roll"/>
    <property type="match status" value="1"/>
</dbReference>
<proteinExistence type="predicted"/>
<dbReference type="InterPro" id="IPR011049">
    <property type="entry name" value="Serralysin-like_metalloprot_C"/>
</dbReference>
<reference evidence="2 3" key="1">
    <citation type="submission" date="2019-03" db="EMBL/GenBank/DDBJ databases">
        <title>Genomic Encyclopedia of Archaeal and Bacterial Type Strains, Phase II (KMG-II): from individual species to whole genera.</title>
        <authorList>
            <person name="Goeker M."/>
        </authorList>
    </citation>
    <scope>NUCLEOTIDE SEQUENCE [LARGE SCALE GENOMIC DNA]</scope>
    <source>
        <strain evidence="2 3">DSM 26433</strain>
    </source>
</reference>
<evidence type="ECO:0000256" key="1">
    <source>
        <dbReference type="SAM" id="MobiDB-lite"/>
    </source>
</evidence>
<feature type="region of interest" description="Disordered" evidence="1">
    <location>
        <begin position="205"/>
        <end position="230"/>
    </location>
</feature>
<protein>
    <submittedName>
        <fullName evidence="2">Uncharacterized protein</fullName>
    </submittedName>
</protein>
<feature type="compositionally biased region" description="Acidic residues" evidence="1">
    <location>
        <begin position="29"/>
        <end position="44"/>
    </location>
</feature>
<dbReference type="PRINTS" id="PR00313">
    <property type="entry name" value="CABNDNGRPT"/>
</dbReference>
<sequence>MNTILILSILGLGGAGVLGGLIGGWSSEDTPDDDPQQDDQETSDDTSGMSDETSAPFEDQDAQDAYDFNELEPEDLAAPADYEVYHGTDEDDVLRLDADTDNPIMAIGGDGADTFVAEYPHRTDDDRPYDVIIPDFDPDEDVLTLEVVDENAGPNAEVPQDFTLEPAEDGSYLDVRVSVFDPDIGPESARDFVVRLEGISEIDPDSIYLAETDSDEDDTNDAEEEPTKKSAEPAVLPIVEKPANVIELEGDAGDLHLRGTRGDDTIVVNHDSGNVVVNGGAGDDTIDARDFERTDEARLRIDGSEGDDTYLFAQGINVSDDQYGGSDVYSMTVDPDQMATRDPSTVVWDFQDRFEINLPPEYADSVRIENQPPHYDPNLGSVVQRDDVFVGDTLVMRLINLDEEHRITLDSPQFSIVAQSIAA</sequence>
<keyword evidence="3" id="KW-1185">Reference proteome</keyword>
<dbReference type="Proteomes" id="UP000295673">
    <property type="component" value="Unassembled WGS sequence"/>
</dbReference>
<comment type="caution">
    <text evidence="2">The sequence shown here is derived from an EMBL/GenBank/DDBJ whole genome shotgun (WGS) entry which is preliminary data.</text>
</comment>
<evidence type="ECO:0000313" key="2">
    <source>
        <dbReference type="EMBL" id="TCL08133.1"/>
    </source>
</evidence>
<organism evidence="2 3">
    <name type="scientific">Shimia isoporae</name>
    <dbReference type="NCBI Taxonomy" id="647720"/>
    <lineage>
        <taxon>Bacteria</taxon>
        <taxon>Pseudomonadati</taxon>
        <taxon>Pseudomonadota</taxon>
        <taxon>Alphaproteobacteria</taxon>
        <taxon>Rhodobacterales</taxon>
        <taxon>Roseobacteraceae</taxon>
    </lineage>
</organism>
<name>A0A4R1NNK4_9RHOB</name>